<dbReference type="STRING" id="1792845.BC343_19560"/>
<organism evidence="1 2">
    <name type="scientific">Mucilaginibacter pedocola</name>
    <dbReference type="NCBI Taxonomy" id="1792845"/>
    <lineage>
        <taxon>Bacteria</taxon>
        <taxon>Pseudomonadati</taxon>
        <taxon>Bacteroidota</taxon>
        <taxon>Sphingobacteriia</taxon>
        <taxon>Sphingobacteriales</taxon>
        <taxon>Sphingobacteriaceae</taxon>
        <taxon>Mucilaginibacter</taxon>
    </lineage>
</organism>
<evidence type="ECO:0000313" key="1">
    <source>
        <dbReference type="EMBL" id="OOQ56681.1"/>
    </source>
</evidence>
<gene>
    <name evidence="1" type="ORF">BC343_19560</name>
</gene>
<reference evidence="1 2" key="1">
    <citation type="submission" date="2016-07" db="EMBL/GenBank/DDBJ databases">
        <title>Genomic analysis of zinc-resistant bacterium Mucilaginibacter pedocola TBZ30.</title>
        <authorList>
            <person name="Huang J."/>
            <person name="Tang J."/>
        </authorList>
    </citation>
    <scope>NUCLEOTIDE SEQUENCE [LARGE SCALE GENOMIC DNA]</scope>
    <source>
        <strain evidence="1 2">TBZ30</strain>
    </source>
</reference>
<sequence>MLTVAFSYEQACCQTFSEWFRQKSTQRKYLLQQISALMAYQQYAAKGYAIAKGGLGSIGDYAGREFQLHRNYYNSLRTVSAPVKDEPRVKAIIRRQQDILNKTSGIKKQPGLSMEEHAYLDRVCAALLRDCDGQLHDLEVLLKDNDAEMSDEERLRQITRIHQAMQENYRFAASFSAEVKLFATGRRQQLQDIQLTKRFYGNL</sequence>
<keyword evidence="2" id="KW-1185">Reference proteome</keyword>
<evidence type="ECO:0000313" key="2">
    <source>
        <dbReference type="Proteomes" id="UP000189739"/>
    </source>
</evidence>
<name>A0A1S9P6V2_9SPHI</name>
<proteinExistence type="predicted"/>
<dbReference type="EMBL" id="MBTF01000039">
    <property type="protein sequence ID" value="OOQ56681.1"/>
    <property type="molecule type" value="Genomic_DNA"/>
</dbReference>
<comment type="caution">
    <text evidence="1">The sequence shown here is derived from an EMBL/GenBank/DDBJ whole genome shotgun (WGS) entry which is preliminary data.</text>
</comment>
<dbReference type="AlphaFoldDB" id="A0A1S9P6V2"/>
<dbReference type="Proteomes" id="UP000189739">
    <property type="component" value="Unassembled WGS sequence"/>
</dbReference>
<protein>
    <submittedName>
        <fullName evidence="1">Uncharacterized protein</fullName>
    </submittedName>
</protein>
<accession>A0A1S9P6V2</accession>